<feature type="transmembrane region" description="Helical" evidence="1">
    <location>
        <begin position="83"/>
        <end position="102"/>
    </location>
</feature>
<keyword evidence="3" id="KW-1185">Reference proteome</keyword>
<accession>A0ABZ2PN67</accession>
<name>A0ABZ2PN67_9NOCA</name>
<organism evidence="2 3">
    <name type="scientific">Rhodococcus sovatensis</name>
    <dbReference type="NCBI Taxonomy" id="1805840"/>
    <lineage>
        <taxon>Bacteria</taxon>
        <taxon>Bacillati</taxon>
        <taxon>Actinomycetota</taxon>
        <taxon>Actinomycetes</taxon>
        <taxon>Mycobacteriales</taxon>
        <taxon>Nocardiaceae</taxon>
        <taxon>Rhodococcus</taxon>
    </lineage>
</organism>
<proteinExistence type="predicted"/>
<sequence length="139" mass="15190">MAFEEKRTWIVLVTALGGAVAYLVLLLNSSGPIEESYVPKMLGTIIATVVVTIVLNIVVGSMSPKSETRTDQRDDEIGQFSEYTGQSLLVIGAIAALGLALADIDQFWIANTIYLAFLLSSVLSCTVRILSYRFGIERW</sequence>
<feature type="transmembrane region" description="Helical" evidence="1">
    <location>
        <begin position="108"/>
        <end position="130"/>
    </location>
</feature>
<dbReference type="Proteomes" id="UP001432000">
    <property type="component" value="Chromosome"/>
</dbReference>
<evidence type="ECO:0008006" key="4">
    <source>
        <dbReference type="Google" id="ProtNLM"/>
    </source>
</evidence>
<evidence type="ECO:0000313" key="2">
    <source>
        <dbReference type="EMBL" id="WXG70637.1"/>
    </source>
</evidence>
<keyword evidence="1" id="KW-0472">Membrane</keyword>
<keyword evidence="1" id="KW-1133">Transmembrane helix</keyword>
<gene>
    <name evidence="2" type="ORF">WDS16_09155</name>
</gene>
<feature type="transmembrane region" description="Helical" evidence="1">
    <location>
        <begin position="41"/>
        <end position="62"/>
    </location>
</feature>
<keyword evidence="1" id="KW-0812">Transmembrane</keyword>
<dbReference type="RefSeq" id="WP_338892173.1">
    <property type="nucleotide sequence ID" value="NZ_CP147846.1"/>
</dbReference>
<evidence type="ECO:0000313" key="3">
    <source>
        <dbReference type="Proteomes" id="UP001432000"/>
    </source>
</evidence>
<dbReference type="EMBL" id="CP147846">
    <property type="protein sequence ID" value="WXG70637.1"/>
    <property type="molecule type" value="Genomic_DNA"/>
</dbReference>
<evidence type="ECO:0000256" key="1">
    <source>
        <dbReference type="SAM" id="Phobius"/>
    </source>
</evidence>
<feature type="transmembrane region" description="Helical" evidence="1">
    <location>
        <begin position="9"/>
        <end position="29"/>
    </location>
</feature>
<protein>
    <recommendedName>
        <fullName evidence="4">DUF2178 domain-containing protein</fullName>
    </recommendedName>
</protein>
<reference evidence="2 3" key="1">
    <citation type="submission" date="2024-03" db="EMBL/GenBank/DDBJ databases">
        <title>Natural products discovery in diverse microorganisms through a two-stage MS feature dereplication strategy.</title>
        <authorList>
            <person name="Zhang R."/>
        </authorList>
    </citation>
    <scope>NUCLEOTIDE SEQUENCE [LARGE SCALE GENOMIC DNA]</scope>
    <source>
        <strain evidence="2 3">18930</strain>
    </source>
</reference>